<evidence type="ECO:0000259" key="1">
    <source>
        <dbReference type="PROSITE" id="PS50944"/>
    </source>
</evidence>
<dbReference type="SUPFAM" id="SSF46785">
    <property type="entry name" value="Winged helix' DNA-binding domain"/>
    <property type="match status" value="1"/>
</dbReference>
<accession>A0A926ECW2</accession>
<dbReference type="InterPro" id="IPR036388">
    <property type="entry name" value="WH-like_DNA-bd_sf"/>
</dbReference>
<evidence type="ECO:0000313" key="2">
    <source>
        <dbReference type="EMBL" id="MBC8569904.1"/>
    </source>
</evidence>
<dbReference type="InterPro" id="IPR022687">
    <property type="entry name" value="HTH_DTXR"/>
</dbReference>
<dbReference type="GO" id="GO:0003700">
    <property type="term" value="F:DNA-binding transcription factor activity"/>
    <property type="evidence" value="ECO:0007669"/>
    <property type="project" value="InterPro"/>
</dbReference>
<dbReference type="GO" id="GO:0046914">
    <property type="term" value="F:transition metal ion binding"/>
    <property type="evidence" value="ECO:0007669"/>
    <property type="project" value="InterPro"/>
</dbReference>
<dbReference type="AlphaFoldDB" id="A0A926ECW2"/>
<organism evidence="2 3">
    <name type="scientific">Zongyangia hominis</name>
    <dbReference type="NCBI Taxonomy" id="2763677"/>
    <lineage>
        <taxon>Bacteria</taxon>
        <taxon>Bacillati</taxon>
        <taxon>Bacillota</taxon>
        <taxon>Clostridia</taxon>
        <taxon>Eubacteriales</taxon>
        <taxon>Oscillospiraceae</taxon>
        <taxon>Zongyangia</taxon>
    </lineage>
</organism>
<dbReference type="Proteomes" id="UP000660861">
    <property type="component" value="Unassembled WGS sequence"/>
</dbReference>
<sequence>MDQNEYRTIKGYKLKNNKEITDAMEDYLEMICRSARLDGYARINHLASTLGVRPSSASKMVSNLKDLGYVDSEKYGIVKPTAKGWELGGYLLYRHDVLHDFLCLLNHTQDEIEQVEQIEHFFDEKTIHNLERLVLSLKAESTTQKNPSGN</sequence>
<dbReference type="PANTHER" id="PTHR33238:SF7">
    <property type="entry name" value="IRON-DEPENDENT TRANSCRIPTIONAL REGULATOR"/>
    <property type="match status" value="1"/>
</dbReference>
<dbReference type="InterPro" id="IPR036421">
    <property type="entry name" value="Fe_dep_repressor_sf"/>
</dbReference>
<dbReference type="InterPro" id="IPR036390">
    <property type="entry name" value="WH_DNA-bd_sf"/>
</dbReference>
<dbReference type="Gene3D" id="1.10.60.10">
    <property type="entry name" value="Iron dependent repressor, metal binding and dimerisation domain"/>
    <property type="match status" value="1"/>
</dbReference>
<dbReference type="GO" id="GO:0003677">
    <property type="term" value="F:DNA binding"/>
    <property type="evidence" value="ECO:0007669"/>
    <property type="project" value="UniProtKB-KW"/>
</dbReference>
<proteinExistence type="predicted"/>
<dbReference type="GO" id="GO:0046983">
    <property type="term" value="F:protein dimerization activity"/>
    <property type="evidence" value="ECO:0007669"/>
    <property type="project" value="InterPro"/>
</dbReference>
<name>A0A926ECW2_9FIRM</name>
<dbReference type="SUPFAM" id="SSF47979">
    <property type="entry name" value="Iron-dependent repressor protein, dimerization domain"/>
    <property type="match status" value="1"/>
</dbReference>
<dbReference type="PANTHER" id="PTHR33238">
    <property type="entry name" value="IRON (METAL) DEPENDENT REPRESSOR, DTXR FAMILY"/>
    <property type="match status" value="1"/>
</dbReference>
<protein>
    <submittedName>
        <fullName evidence="2">Metal-dependent transcriptional regulator</fullName>
    </submittedName>
</protein>
<dbReference type="Pfam" id="PF01325">
    <property type="entry name" value="Fe_dep_repress"/>
    <property type="match status" value="1"/>
</dbReference>
<feature type="domain" description="HTH dtxR-type" evidence="1">
    <location>
        <begin position="20"/>
        <end position="81"/>
    </location>
</feature>
<comment type="caution">
    <text evidence="2">The sequence shown here is derived from an EMBL/GenBank/DDBJ whole genome shotgun (WGS) entry which is preliminary data.</text>
</comment>
<dbReference type="InterPro" id="IPR022689">
    <property type="entry name" value="Iron_dep_repressor"/>
</dbReference>
<dbReference type="Gene3D" id="1.10.10.10">
    <property type="entry name" value="Winged helix-like DNA-binding domain superfamily/Winged helix DNA-binding domain"/>
    <property type="match status" value="1"/>
</dbReference>
<dbReference type="SMART" id="SM00529">
    <property type="entry name" value="HTH_DTXR"/>
    <property type="match status" value="1"/>
</dbReference>
<evidence type="ECO:0000313" key="3">
    <source>
        <dbReference type="Proteomes" id="UP000660861"/>
    </source>
</evidence>
<dbReference type="PROSITE" id="PS50944">
    <property type="entry name" value="HTH_DTXR"/>
    <property type="match status" value="1"/>
</dbReference>
<gene>
    <name evidence="2" type="ORF">H8709_03570</name>
</gene>
<dbReference type="InterPro" id="IPR050536">
    <property type="entry name" value="DtxR_MntR_Metal-Reg"/>
</dbReference>
<dbReference type="RefSeq" id="WP_262397014.1">
    <property type="nucleotide sequence ID" value="NZ_JACRTC010000002.1"/>
</dbReference>
<keyword evidence="3" id="KW-1185">Reference proteome</keyword>
<reference evidence="2" key="1">
    <citation type="submission" date="2020-08" db="EMBL/GenBank/DDBJ databases">
        <title>Genome public.</title>
        <authorList>
            <person name="Liu C."/>
            <person name="Sun Q."/>
        </authorList>
    </citation>
    <scope>NUCLEOTIDE SEQUENCE</scope>
    <source>
        <strain evidence="2">NSJ-54</strain>
    </source>
</reference>
<dbReference type="EMBL" id="JACRTC010000002">
    <property type="protein sequence ID" value="MBC8569904.1"/>
    <property type="molecule type" value="Genomic_DNA"/>
</dbReference>